<evidence type="ECO:0000256" key="1">
    <source>
        <dbReference type="SAM" id="Coils"/>
    </source>
</evidence>
<keyword evidence="1" id="KW-0175">Coiled coil</keyword>
<evidence type="ECO:0000313" key="2">
    <source>
        <dbReference type="EMBL" id="KAH8008836.1"/>
    </source>
</evidence>
<keyword evidence="3" id="KW-1185">Reference proteome</keyword>
<organism evidence="2 3">
    <name type="scientific">Rhipicephalus microplus</name>
    <name type="common">Cattle tick</name>
    <name type="synonym">Boophilus microplus</name>
    <dbReference type="NCBI Taxonomy" id="6941"/>
    <lineage>
        <taxon>Eukaryota</taxon>
        <taxon>Metazoa</taxon>
        <taxon>Ecdysozoa</taxon>
        <taxon>Arthropoda</taxon>
        <taxon>Chelicerata</taxon>
        <taxon>Arachnida</taxon>
        <taxon>Acari</taxon>
        <taxon>Parasitiformes</taxon>
        <taxon>Ixodida</taxon>
        <taxon>Ixodoidea</taxon>
        <taxon>Ixodidae</taxon>
        <taxon>Rhipicephalinae</taxon>
        <taxon>Rhipicephalus</taxon>
        <taxon>Boophilus</taxon>
    </lineage>
</organism>
<evidence type="ECO:0000313" key="3">
    <source>
        <dbReference type="Proteomes" id="UP000821866"/>
    </source>
</evidence>
<name>A0A9J6D426_RHIMP</name>
<dbReference type="Proteomes" id="UP000821866">
    <property type="component" value="Chromosome 9"/>
</dbReference>
<sequence length="256" mass="29192">MAEEKTSVIQEMTSKPEAHYTEIVDTAWVECAARVKLLHDEMAKAEQLRFLRQWHERDPPREEKVIAVTTRKAEERTAQEALKSRYHAITCVAKNRESSADWLDTSVEDILYKRSELTKQLRSLSAILDKLQAEKEDLQEFLRKVAVLEARTYVEKGNEKQFGINISEGGDVRARGIISRSLCGDITIPRLPRSGRHLDVRGPDGYNGKRYSEMISTTAAPCTKLRTRRSTLTTLGLLAQRDWICTRSNAFPSCCH</sequence>
<comment type="caution">
    <text evidence="2">The sequence shown here is derived from an EMBL/GenBank/DDBJ whole genome shotgun (WGS) entry which is preliminary data.</text>
</comment>
<feature type="coiled-coil region" evidence="1">
    <location>
        <begin position="114"/>
        <end position="151"/>
    </location>
</feature>
<accession>A0A9J6D426</accession>
<protein>
    <submittedName>
        <fullName evidence="2">Uncharacterized protein</fullName>
    </submittedName>
</protein>
<gene>
    <name evidence="2" type="ORF">HPB51_005883</name>
</gene>
<dbReference type="EMBL" id="JABSTU010000011">
    <property type="protein sequence ID" value="KAH8008836.1"/>
    <property type="molecule type" value="Genomic_DNA"/>
</dbReference>
<dbReference type="AlphaFoldDB" id="A0A9J6D426"/>
<proteinExistence type="predicted"/>
<reference evidence="2" key="1">
    <citation type="journal article" date="2020" name="Cell">
        <title>Large-Scale Comparative Analyses of Tick Genomes Elucidate Their Genetic Diversity and Vector Capacities.</title>
        <authorList>
            <consortium name="Tick Genome and Microbiome Consortium (TIGMIC)"/>
            <person name="Jia N."/>
            <person name="Wang J."/>
            <person name="Shi W."/>
            <person name="Du L."/>
            <person name="Sun Y."/>
            <person name="Zhan W."/>
            <person name="Jiang J.F."/>
            <person name="Wang Q."/>
            <person name="Zhang B."/>
            <person name="Ji P."/>
            <person name="Bell-Sakyi L."/>
            <person name="Cui X.M."/>
            <person name="Yuan T.T."/>
            <person name="Jiang B.G."/>
            <person name="Yang W.F."/>
            <person name="Lam T.T."/>
            <person name="Chang Q.C."/>
            <person name="Ding S.J."/>
            <person name="Wang X.J."/>
            <person name="Zhu J.G."/>
            <person name="Ruan X.D."/>
            <person name="Zhao L."/>
            <person name="Wei J.T."/>
            <person name="Ye R.Z."/>
            <person name="Que T.C."/>
            <person name="Du C.H."/>
            <person name="Zhou Y.H."/>
            <person name="Cheng J.X."/>
            <person name="Dai P.F."/>
            <person name="Guo W.B."/>
            <person name="Han X.H."/>
            <person name="Huang E.J."/>
            <person name="Li L.F."/>
            <person name="Wei W."/>
            <person name="Gao Y.C."/>
            <person name="Liu J.Z."/>
            <person name="Shao H.Z."/>
            <person name="Wang X."/>
            <person name="Wang C.C."/>
            <person name="Yang T.C."/>
            <person name="Huo Q.B."/>
            <person name="Li W."/>
            <person name="Chen H.Y."/>
            <person name="Chen S.E."/>
            <person name="Zhou L.G."/>
            <person name="Ni X.B."/>
            <person name="Tian J.H."/>
            <person name="Sheng Y."/>
            <person name="Liu T."/>
            <person name="Pan Y.S."/>
            <person name="Xia L.Y."/>
            <person name="Li J."/>
            <person name="Zhao F."/>
            <person name="Cao W.C."/>
        </authorList>
    </citation>
    <scope>NUCLEOTIDE SEQUENCE</scope>
    <source>
        <strain evidence="2">Rmic-2018</strain>
    </source>
</reference>
<reference evidence="2" key="2">
    <citation type="submission" date="2021-09" db="EMBL/GenBank/DDBJ databases">
        <authorList>
            <person name="Jia N."/>
            <person name="Wang J."/>
            <person name="Shi W."/>
            <person name="Du L."/>
            <person name="Sun Y."/>
            <person name="Zhan W."/>
            <person name="Jiang J."/>
            <person name="Wang Q."/>
            <person name="Zhang B."/>
            <person name="Ji P."/>
            <person name="Sakyi L.B."/>
            <person name="Cui X."/>
            <person name="Yuan T."/>
            <person name="Jiang B."/>
            <person name="Yang W."/>
            <person name="Lam T.T.-Y."/>
            <person name="Chang Q."/>
            <person name="Ding S."/>
            <person name="Wang X."/>
            <person name="Zhu J."/>
            <person name="Ruan X."/>
            <person name="Zhao L."/>
            <person name="Wei J."/>
            <person name="Que T."/>
            <person name="Du C."/>
            <person name="Cheng J."/>
            <person name="Dai P."/>
            <person name="Han X."/>
            <person name="Huang E."/>
            <person name="Gao Y."/>
            <person name="Liu J."/>
            <person name="Shao H."/>
            <person name="Ye R."/>
            <person name="Li L."/>
            <person name="Wei W."/>
            <person name="Wang X."/>
            <person name="Wang C."/>
            <person name="Huo Q."/>
            <person name="Li W."/>
            <person name="Guo W."/>
            <person name="Chen H."/>
            <person name="Chen S."/>
            <person name="Zhou L."/>
            <person name="Zhou L."/>
            <person name="Ni X."/>
            <person name="Tian J."/>
            <person name="Zhou Y."/>
            <person name="Sheng Y."/>
            <person name="Liu T."/>
            <person name="Pan Y."/>
            <person name="Xia L."/>
            <person name="Li J."/>
            <person name="Zhao F."/>
            <person name="Cao W."/>
        </authorList>
    </citation>
    <scope>NUCLEOTIDE SEQUENCE</scope>
    <source>
        <strain evidence="2">Rmic-2018</strain>
        <tissue evidence="2">Larvae</tissue>
    </source>
</reference>
<dbReference type="VEuPathDB" id="VectorBase:LOC119178495"/>